<dbReference type="PANTHER" id="PTHR34039:SF1">
    <property type="entry name" value="UPF0102 PROTEIN YRAN"/>
    <property type="match status" value="1"/>
</dbReference>
<evidence type="ECO:0000313" key="4">
    <source>
        <dbReference type="Proteomes" id="UP000321805"/>
    </source>
</evidence>
<comment type="similarity">
    <text evidence="1 2">Belongs to the UPF0102 family.</text>
</comment>
<protein>
    <recommendedName>
        <fullName evidence="2">UPF0102 protein FSW04_14615</fullName>
    </recommendedName>
</protein>
<dbReference type="InterPro" id="IPR011856">
    <property type="entry name" value="tRNA_endonuc-like_dom_sf"/>
</dbReference>
<dbReference type="PANTHER" id="PTHR34039">
    <property type="entry name" value="UPF0102 PROTEIN YRAN"/>
    <property type="match status" value="1"/>
</dbReference>
<dbReference type="AlphaFoldDB" id="A0A5B8U7M8"/>
<reference evidence="3 4" key="1">
    <citation type="journal article" date="2018" name="J. Microbiol.">
        <title>Baekduia soli gen. nov., sp. nov., a novel bacterium isolated from the soil of Baekdu Mountain and proposal of a novel family name, Baekduiaceae fam. nov.</title>
        <authorList>
            <person name="An D.S."/>
            <person name="Siddiqi M.Z."/>
            <person name="Kim K.H."/>
            <person name="Yu H.S."/>
            <person name="Im W.T."/>
        </authorList>
    </citation>
    <scope>NUCLEOTIDE SEQUENCE [LARGE SCALE GENOMIC DNA]</scope>
    <source>
        <strain evidence="3 4">BR7-21</strain>
    </source>
</reference>
<organism evidence="3 4">
    <name type="scientific">Baekduia soli</name>
    <dbReference type="NCBI Taxonomy" id="496014"/>
    <lineage>
        <taxon>Bacteria</taxon>
        <taxon>Bacillati</taxon>
        <taxon>Actinomycetota</taxon>
        <taxon>Thermoleophilia</taxon>
        <taxon>Solirubrobacterales</taxon>
        <taxon>Baekduiaceae</taxon>
        <taxon>Baekduia</taxon>
    </lineage>
</organism>
<dbReference type="EMBL" id="CP042430">
    <property type="protein sequence ID" value="QEC48682.1"/>
    <property type="molecule type" value="Genomic_DNA"/>
</dbReference>
<dbReference type="CDD" id="cd20736">
    <property type="entry name" value="PoNe_Nuclease"/>
    <property type="match status" value="1"/>
</dbReference>
<dbReference type="SUPFAM" id="SSF52980">
    <property type="entry name" value="Restriction endonuclease-like"/>
    <property type="match status" value="1"/>
</dbReference>
<name>A0A5B8U7M8_9ACTN</name>
<dbReference type="NCBIfam" id="NF009154">
    <property type="entry name" value="PRK12497.3-3"/>
    <property type="match status" value="1"/>
</dbReference>
<dbReference type="RefSeq" id="WP_146920494.1">
    <property type="nucleotide sequence ID" value="NZ_CP042430.1"/>
</dbReference>
<sequence>MPTDPRHHLGRLGERLAAEHLERLGYAIVARNHRTRFGEIDLVACDGSVLVFCEVKTRRGRGDPWDALHPAKRAQVRRMARAYLSEEADRPRVALLRFDAIGVGLDACGRLTRLEHLEDAF</sequence>
<dbReference type="InterPro" id="IPR011335">
    <property type="entry name" value="Restrct_endonuc-II-like"/>
</dbReference>
<dbReference type="Gene3D" id="3.40.1350.10">
    <property type="match status" value="1"/>
</dbReference>
<dbReference type="HAMAP" id="MF_00048">
    <property type="entry name" value="UPF0102"/>
    <property type="match status" value="1"/>
</dbReference>
<accession>A0A5B8U7M8</accession>
<dbReference type="InterPro" id="IPR003509">
    <property type="entry name" value="UPF0102_YraN-like"/>
</dbReference>
<gene>
    <name evidence="3" type="ORF">FSW04_14615</name>
</gene>
<evidence type="ECO:0000256" key="2">
    <source>
        <dbReference type="HAMAP-Rule" id="MF_00048"/>
    </source>
</evidence>
<keyword evidence="4" id="KW-1185">Reference proteome</keyword>
<dbReference type="GO" id="GO:0003676">
    <property type="term" value="F:nucleic acid binding"/>
    <property type="evidence" value="ECO:0007669"/>
    <property type="project" value="InterPro"/>
</dbReference>
<proteinExistence type="inferred from homology"/>
<evidence type="ECO:0000313" key="3">
    <source>
        <dbReference type="EMBL" id="QEC48682.1"/>
    </source>
</evidence>
<dbReference type="OrthoDB" id="9794876at2"/>
<evidence type="ECO:0000256" key="1">
    <source>
        <dbReference type="ARBA" id="ARBA00006738"/>
    </source>
</evidence>
<dbReference type="Proteomes" id="UP000321805">
    <property type="component" value="Chromosome"/>
</dbReference>
<dbReference type="Pfam" id="PF02021">
    <property type="entry name" value="UPF0102"/>
    <property type="match status" value="1"/>
</dbReference>
<dbReference type="KEGG" id="bsol:FSW04_14615"/>